<evidence type="ECO:0000256" key="5">
    <source>
        <dbReference type="ARBA" id="ARBA00022692"/>
    </source>
</evidence>
<comment type="caution">
    <text evidence="13">The sequence shown here is derived from an EMBL/GenBank/DDBJ whole genome shotgun (WGS) entry which is preliminary data.</text>
</comment>
<evidence type="ECO:0000256" key="3">
    <source>
        <dbReference type="ARBA" id="ARBA00022676"/>
    </source>
</evidence>
<dbReference type="InterPro" id="IPR052272">
    <property type="entry name" value="GT106_glycosyltransferase"/>
</dbReference>
<evidence type="ECO:0000256" key="6">
    <source>
        <dbReference type="ARBA" id="ARBA00022989"/>
    </source>
</evidence>
<evidence type="ECO:0000256" key="8">
    <source>
        <dbReference type="ARBA" id="ARBA00023180"/>
    </source>
</evidence>
<keyword evidence="9" id="KW-0294">Fucose metabolism</keyword>
<dbReference type="PANTHER" id="PTHR31933:SF4">
    <property type="entry name" value="O-FUCOSYLTRANSFERASE 8"/>
    <property type="match status" value="1"/>
</dbReference>
<evidence type="ECO:0000313" key="14">
    <source>
        <dbReference type="Proteomes" id="UP001412067"/>
    </source>
</evidence>
<accession>A0ABR2LYF6</accession>
<dbReference type="PANTHER" id="PTHR31933">
    <property type="entry name" value="O-FUCOSYLTRANSFERASE 2-RELATED"/>
    <property type="match status" value="1"/>
</dbReference>
<gene>
    <name evidence="13" type="ORF">KSP40_PGU013214</name>
</gene>
<evidence type="ECO:0000256" key="11">
    <source>
        <dbReference type="ARBA" id="ARBA00030350"/>
    </source>
</evidence>
<dbReference type="EMBL" id="JBBWWR010000013">
    <property type="protein sequence ID" value="KAK8955239.1"/>
    <property type="molecule type" value="Genomic_DNA"/>
</dbReference>
<evidence type="ECO:0000256" key="10">
    <source>
        <dbReference type="ARBA" id="ARBA00023277"/>
    </source>
</evidence>
<dbReference type="Proteomes" id="UP001412067">
    <property type="component" value="Unassembled WGS sequence"/>
</dbReference>
<dbReference type="PIRSF" id="PIRSF009360">
    <property type="entry name" value="UCP009360"/>
    <property type="match status" value="1"/>
</dbReference>
<evidence type="ECO:0000256" key="12">
    <source>
        <dbReference type="SAM" id="Phobius"/>
    </source>
</evidence>
<keyword evidence="14" id="KW-1185">Reference proteome</keyword>
<evidence type="ECO:0000313" key="13">
    <source>
        <dbReference type="EMBL" id="KAK8955239.1"/>
    </source>
</evidence>
<evidence type="ECO:0000256" key="4">
    <source>
        <dbReference type="ARBA" id="ARBA00022679"/>
    </source>
</evidence>
<proteinExistence type="inferred from homology"/>
<sequence>MGMEGQLLLRRSNQVSKPSKTTALVKRWALLFKRLRMVGFVVGIVGSILLLDSFMLTVVHHNIFRSGHLPDRARPMQDEWRGYYRNVEKSKELMYERLVTLASTALEKKELQQDQFGQWKEPYEQASSWKPCADRSTGAIHQEHVMNHTRFIIVSANGGLNQQRVAVCNAVAVAAMLNASMVIPKFLFSSVWKDISQFGDIYQEDYFINILKDDVRIIKELPSHLQSLNLESIGSMVTDLDMRKESKPMYFTKVILPLLSRNGVVHFLGFGNRLAFDPIPPHLQKLRCKCNFHALKFVPRIQKIGSLLIKRIRKHDSRVSELDKQLLGRHLPHNLLVGSNSLGKPLKYLALHMRFEMDMVAYSLCDFGGGKKERRELQAYRDMHFPALVLRMRENGSISPAELRKLGRCPLTPEEAGLMLSALGFERRTYIYLAGSDIYGGRSRLLPFTRLYPHLVTKEDLLTPSELAPFRNFSSQLAALDFIACAAADIFAMTDSGSQLSSLVTGFRTYHGRGRAPTLRPNKKQFADILSENGTLGWIKFEEKVRKMIGENQRVQVRRQGRSIYRQPRSPECMCRASGPLRDHL</sequence>
<feature type="transmembrane region" description="Helical" evidence="12">
    <location>
        <begin position="37"/>
        <end position="59"/>
    </location>
</feature>
<evidence type="ECO:0000256" key="2">
    <source>
        <dbReference type="ARBA" id="ARBA00007737"/>
    </source>
</evidence>
<protein>
    <recommendedName>
        <fullName evidence="11">O-fucosyltransferase family protein</fullName>
    </recommendedName>
</protein>
<dbReference type="InterPro" id="IPR019378">
    <property type="entry name" value="GDP-Fuc_O-FucTrfase"/>
</dbReference>
<keyword evidence="4" id="KW-0808">Transferase</keyword>
<comment type="subcellular location">
    <subcellularLocation>
        <location evidence="1">Membrane</location>
        <topology evidence="1">Single-pass membrane protein</topology>
    </subcellularLocation>
</comment>
<name>A0ABR2LYF6_9ASPA</name>
<keyword evidence="7 12" id="KW-0472">Membrane</keyword>
<comment type="similarity">
    <text evidence="2">Belongs to the glycosyltransferase GT106 family.</text>
</comment>
<keyword evidence="3" id="KW-0328">Glycosyltransferase</keyword>
<evidence type="ECO:0000256" key="7">
    <source>
        <dbReference type="ARBA" id="ARBA00023136"/>
    </source>
</evidence>
<keyword evidence="5 12" id="KW-0812">Transmembrane</keyword>
<evidence type="ECO:0000256" key="1">
    <source>
        <dbReference type="ARBA" id="ARBA00004167"/>
    </source>
</evidence>
<keyword evidence="6 12" id="KW-1133">Transmembrane helix</keyword>
<dbReference type="CDD" id="cd11299">
    <property type="entry name" value="O-FucT_plant"/>
    <property type="match status" value="1"/>
</dbReference>
<dbReference type="InterPro" id="IPR024709">
    <property type="entry name" value="FucosylTrfase_pln"/>
</dbReference>
<keyword evidence="8" id="KW-0325">Glycoprotein</keyword>
<evidence type="ECO:0000256" key="9">
    <source>
        <dbReference type="ARBA" id="ARBA00023253"/>
    </source>
</evidence>
<keyword evidence="10" id="KW-0119">Carbohydrate metabolism</keyword>
<reference evidence="13 14" key="1">
    <citation type="journal article" date="2022" name="Nat. Plants">
        <title>Genomes of leafy and leafless Platanthera orchids illuminate the evolution of mycoheterotrophy.</title>
        <authorList>
            <person name="Li M.H."/>
            <person name="Liu K.W."/>
            <person name="Li Z."/>
            <person name="Lu H.C."/>
            <person name="Ye Q.L."/>
            <person name="Zhang D."/>
            <person name="Wang J.Y."/>
            <person name="Li Y.F."/>
            <person name="Zhong Z.M."/>
            <person name="Liu X."/>
            <person name="Yu X."/>
            <person name="Liu D.K."/>
            <person name="Tu X.D."/>
            <person name="Liu B."/>
            <person name="Hao Y."/>
            <person name="Liao X.Y."/>
            <person name="Jiang Y.T."/>
            <person name="Sun W.H."/>
            <person name="Chen J."/>
            <person name="Chen Y.Q."/>
            <person name="Ai Y."/>
            <person name="Zhai J.W."/>
            <person name="Wu S.S."/>
            <person name="Zhou Z."/>
            <person name="Hsiao Y.Y."/>
            <person name="Wu W.L."/>
            <person name="Chen Y.Y."/>
            <person name="Lin Y.F."/>
            <person name="Hsu J.L."/>
            <person name="Li C.Y."/>
            <person name="Wang Z.W."/>
            <person name="Zhao X."/>
            <person name="Zhong W.Y."/>
            <person name="Ma X.K."/>
            <person name="Ma L."/>
            <person name="Huang J."/>
            <person name="Chen G.Z."/>
            <person name="Huang M.Z."/>
            <person name="Huang L."/>
            <person name="Peng D.H."/>
            <person name="Luo Y.B."/>
            <person name="Zou S.Q."/>
            <person name="Chen S.P."/>
            <person name="Lan S."/>
            <person name="Tsai W.C."/>
            <person name="Van de Peer Y."/>
            <person name="Liu Z.J."/>
        </authorList>
    </citation>
    <scope>NUCLEOTIDE SEQUENCE [LARGE SCALE GENOMIC DNA]</scope>
    <source>
        <strain evidence="13">Lor288</strain>
    </source>
</reference>
<organism evidence="13 14">
    <name type="scientific">Platanthera guangdongensis</name>
    <dbReference type="NCBI Taxonomy" id="2320717"/>
    <lineage>
        <taxon>Eukaryota</taxon>
        <taxon>Viridiplantae</taxon>
        <taxon>Streptophyta</taxon>
        <taxon>Embryophyta</taxon>
        <taxon>Tracheophyta</taxon>
        <taxon>Spermatophyta</taxon>
        <taxon>Magnoliopsida</taxon>
        <taxon>Liliopsida</taxon>
        <taxon>Asparagales</taxon>
        <taxon>Orchidaceae</taxon>
        <taxon>Orchidoideae</taxon>
        <taxon>Orchideae</taxon>
        <taxon>Orchidinae</taxon>
        <taxon>Platanthera</taxon>
    </lineage>
</organism>
<dbReference type="Pfam" id="PF10250">
    <property type="entry name" value="O-FucT"/>
    <property type="match status" value="1"/>
</dbReference>